<evidence type="ECO:0000256" key="1">
    <source>
        <dbReference type="SAM" id="MobiDB-lite"/>
    </source>
</evidence>
<dbReference type="AlphaFoldDB" id="A0A218XNF6"/>
<reference evidence="3" key="1">
    <citation type="journal article" date="2017" name="Plant J.">
        <title>The pomegranate (Punica granatum L.) genome and the genomics of punicalagin biosynthesis.</title>
        <authorList>
            <person name="Qin G."/>
            <person name="Xu C."/>
            <person name="Ming R."/>
            <person name="Tang H."/>
            <person name="Guyot R."/>
            <person name="Kramer E.M."/>
            <person name="Hu Y."/>
            <person name="Yi X."/>
            <person name="Qi Y."/>
            <person name="Xu X."/>
            <person name="Gao Z."/>
            <person name="Pan H."/>
            <person name="Jian J."/>
            <person name="Tian Y."/>
            <person name="Yue Z."/>
            <person name="Xu Y."/>
        </authorList>
    </citation>
    <scope>NUCLEOTIDE SEQUENCE [LARGE SCALE GENOMIC DNA]</scope>
    <source>
        <strain evidence="3">cv. Dabenzi</strain>
    </source>
</reference>
<sequence>MDTKSGTRRPKSGKDGREVRKAVKMDTKSGTRRPKSGKDGREVRKAVKMDTKSGTRRPKSGGYLIVGHLPRQSIRKGSETSSQGSVNSCIARASLFACGQCAPVKDDKEDNALGDYAGNMW</sequence>
<gene>
    <name evidence="2" type="ORF">CDL15_Pgr010682</name>
</gene>
<feature type="region of interest" description="Disordered" evidence="1">
    <location>
        <begin position="1"/>
        <end position="63"/>
    </location>
</feature>
<evidence type="ECO:0000313" key="2">
    <source>
        <dbReference type="EMBL" id="OWM86340.1"/>
    </source>
</evidence>
<feature type="compositionally biased region" description="Basic and acidic residues" evidence="1">
    <location>
        <begin position="36"/>
        <end position="53"/>
    </location>
</feature>
<protein>
    <submittedName>
        <fullName evidence="2">Uncharacterized protein</fullName>
    </submittedName>
</protein>
<comment type="caution">
    <text evidence="2">The sequence shown here is derived from an EMBL/GenBank/DDBJ whole genome shotgun (WGS) entry which is preliminary data.</text>
</comment>
<dbReference type="EMBL" id="MTKT01001085">
    <property type="protein sequence ID" value="OWM86340.1"/>
    <property type="molecule type" value="Genomic_DNA"/>
</dbReference>
<evidence type="ECO:0000313" key="3">
    <source>
        <dbReference type="Proteomes" id="UP000197138"/>
    </source>
</evidence>
<accession>A0A218XNF6</accession>
<feature type="compositionally biased region" description="Basic and acidic residues" evidence="1">
    <location>
        <begin position="12"/>
        <end position="29"/>
    </location>
</feature>
<proteinExistence type="predicted"/>
<dbReference type="Proteomes" id="UP000197138">
    <property type="component" value="Unassembled WGS sequence"/>
</dbReference>
<name>A0A218XNF6_PUNGR</name>
<feature type="compositionally biased region" description="Basic residues" evidence="1">
    <location>
        <begin position="1"/>
        <end position="11"/>
    </location>
</feature>
<organism evidence="2 3">
    <name type="scientific">Punica granatum</name>
    <name type="common">Pomegranate</name>
    <dbReference type="NCBI Taxonomy" id="22663"/>
    <lineage>
        <taxon>Eukaryota</taxon>
        <taxon>Viridiplantae</taxon>
        <taxon>Streptophyta</taxon>
        <taxon>Embryophyta</taxon>
        <taxon>Tracheophyta</taxon>
        <taxon>Spermatophyta</taxon>
        <taxon>Magnoliopsida</taxon>
        <taxon>eudicotyledons</taxon>
        <taxon>Gunneridae</taxon>
        <taxon>Pentapetalae</taxon>
        <taxon>rosids</taxon>
        <taxon>malvids</taxon>
        <taxon>Myrtales</taxon>
        <taxon>Lythraceae</taxon>
        <taxon>Punica</taxon>
    </lineage>
</organism>